<evidence type="ECO:0000256" key="1">
    <source>
        <dbReference type="SAM" id="MobiDB-lite"/>
    </source>
</evidence>
<feature type="region of interest" description="Disordered" evidence="1">
    <location>
        <begin position="258"/>
        <end position="278"/>
    </location>
</feature>
<feature type="compositionally biased region" description="Polar residues" evidence="1">
    <location>
        <begin position="31"/>
        <end position="72"/>
    </location>
</feature>
<feature type="region of interest" description="Disordered" evidence="1">
    <location>
        <begin position="30"/>
        <end position="75"/>
    </location>
</feature>
<name>A0A8H6Z8V2_9AGAR</name>
<accession>A0A8H6Z8V2</accession>
<dbReference type="AlphaFoldDB" id="A0A8H6Z8V2"/>
<dbReference type="Proteomes" id="UP000623467">
    <property type="component" value="Unassembled WGS sequence"/>
</dbReference>
<feature type="region of interest" description="Disordered" evidence="1">
    <location>
        <begin position="321"/>
        <end position="409"/>
    </location>
</feature>
<dbReference type="OrthoDB" id="3067480at2759"/>
<feature type="compositionally biased region" description="Pro residues" evidence="1">
    <location>
        <begin position="361"/>
        <end position="372"/>
    </location>
</feature>
<reference evidence="2" key="1">
    <citation type="submission" date="2020-05" db="EMBL/GenBank/DDBJ databases">
        <title>Mycena genomes resolve the evolution of fungal bioluminescence.</title>
        <authorList>
            <person name="Tsai I.J."/>
        </authorList>
    </citation>
    <scope>NUCLEOTIDE SEQUENCE</scope>
    <source>
        <strain evidence="2">160909Yilan</strain>
    </source>
</reference>
<sequence length="600" mass="66846">MLIQSPTRLALKFNKHVSLNSLVQIPARSGLRSSRPSHYTTKGMEQNQSTSHTFPDPTLTPSYNQPLGNPSDYSRRCSGQHLAMLPATWDEVNNQWTLAPVDVGFLETGVLVHFVQGYKLQDIIKKKTRGEMVKGLLQYGFAKNWSNLTPQARRSHKFFDPDDYGPIDSRPAKRKSQVFRRRAEKIAAGELPKPQSTLSRPLPAVRAQIPLQTEEERNKLLATMDRFVKEHPYVPPSKRVAPPPEDWRTKLAADMKSMSADIRSLKSQPEPPQPPQSLTGVGFQLLTEIAKSSPHNPELPVLLGLLEASVAQIKVSAQSANTMPPLMNPSSGPSGLPVSPPPPVIEGTNNIEMDSAAFDPPSSPTSTPPMPSQRPTEPDSAANYLGKNALPPKIPSAPIPAKSTEPNSAGIPQPMTDGILNGKQDAQQAIATLLRHWDKNSPEWNPDHDWLKRGGEYVSIVEYPSLYMGSVYWPKLRKTYSKWESLQSYYEKLGPEGFWIKFSTERGPMTKLDQIYTAIAHDRKAQSDNILRRFSPEDQKTYFSTGSSGALLTDPSSIIRRYEDLCVGKPRKRQRLTGQLDTAHPPAFRDKTNITKYLAI</sequence>
<comment type="caution">
    <text evidence="2">The sequence shown here is derived from an EMBL/GenBank/DDBJ whole genome shotgun (WGS) entry which is preliminary data.</text>
</comment>
<gene>
    <name evidence="2" type="ORF">MSAN_00352000</name>
</gene>
<protein>
    <submittedName>
        <fullName evidence="2">Uncharacterized protein</fullName>
    </submittedName>
</protein>
<organism evidence="2 3">
    <name type="scientific">Mycena sanguinolenta</name>
    <dbReference type="NCBI Taxonomy" id="230812"/>
    <lineage>
        <taxon>Eukaryota</taxon>
        <taxon>Fungi</taxon>
        <taxon>Dikarya</taxon>
        <taxon>Basidiomycota</taxon>
        <taxon>Agaricomycotina</taxon>
        <taxon>Agaricomycetes</taxon>
        <taxon>Agaricomycetidae</taxon>
        <taxon>Agaricales</taxon>
        <taxon>Marasmiineae</taxon>
        <taxon>Mycenaceae</taxon>
        <taxon>Mycena</taxon>
    </lineage>
</organism>
<evidence type="ECO:0000313" key="3">
    <source>
        <dbReference type="Proteomes" id="UP000623467"/>
    </source>
</evidence>
<proteinExistence type="predicted"/>
<keyword evidence="3" id="KW-1185">Reference proteome</keyword>
<dbReference type="EMBL" id="JACAZH010000002">
    <property type="protein sequence ID" value="KAF7374670.1"/>
    <property type="molecule type" value="Genomic_DNA"/>
</dbReference>
<evidence type="ECO:0000313" key="2">
    <source>
        <dbReference type="EMBL" id="KAF7374670.1"/>
    </source>
</evidence>